<dbReference type="RefSeq" id="WP_091444114.1">
    <property type="nucleotide sequence ID" value="NZ_FMTP01000010.1"/>
</dbReference>
<reference evidence="2" key="1">
    <citation type="submission" date="2016-10" db="EMBL/GenBank/DDBJ databases">
        <authorList>
            <person name="Varghese N."/>
            <person name="Submissions S."/>
        </authorList>
    </citation>
    <scope>NUCLEOTIDE SEQUENCE [LARGE SCALE GENOMIC DNA]</scope>
    <source>
        <strain evidence="2">CGMCC 1.1761</strain>
    </source>
</reference>
<organism evidence="1 2">
    <name type="scientific">Ancylobacter rudongensis</name>
    <dbReference type="NCBI Taxonomy" id="177413"/>
    <lineage>
        <taxon>Bacteria</taxon>
        <taxon>Pseudomonadati</taxon>
        <taxon>Pseudomonadota</taxon>
        <taxon>Alphaproteobacteria</taxon>
        <taxon>Hyphomicrobiales</taxon>
        <taxon>Xanthobacteraceae</taxon>
        <taxon>Ancylobacter</taxon>
    </lineage>
</organism>
<dbReference type="Proteomes" id="UP000198889">
    <property type="component" value="Unassembled WGS sequence"/>
</dbReference>
<evidence type="ECO:0000313" key="2">
    <source>
        <dbReference type="Proteomes" id="UP000198889"/>
    </source>
</evidence>
<accession>A0A1G4URK6</accession>
<evidence type="ECO:0000313" key="1">
    <source>
        <dbReference type="EMBL" id="SCW95595.1"/>
    </source>
</evidence>
<keyword evidence="2" id="KW-1185">Reference proteome</keyword>
<dbReference type="STRING" id="177413.SAMN05660859_0062"/>
<name>A0A1G4URK6_9HYPH</name>
<protein>
    <submittedName>
        <fullName evidence="1">Uncharacterized protein</fullName>
    </submittedName>
</protein>
<gene>
    <name evidence="1" type="ORF">SAMN05660859_0062</name>
</gene>
<sequence>MDPMPASNVISLKSRKPLEVEQAELLAAAEINAAEAALQQADCEEHQLQALTDIRERLMKGDITGFVVVALSPSGVFLTEVAIPASAKPVEVMAYSGALNAVNLELTDMAQMLPQMLNDGSIITPEEPIYEEAYEDDV</sequence>
<proteinExistence type="predicted"/>
<dbReference type="EMBL" id="FMTP01000010">
    <property type="protein sequence ID" value="SCW95595.1"/>
    <property type="molecule type" value="Genomic_DNA"/>
</dbReference>
<dbReference type="AlphaFoldDB" id="A0A1G4URK6"/>